<sequence length="106" mass="11161">FAIRIANLPEDTARHQENADVDLDGLEGTAESVRYFQAASTAIAISPWNASVVPGIQDFFARYQSVPTHATRNVDTAGNQASAGARSAGGATIARNASRIQVAFTV</sequence>
<accession>A0A653CSI3</accession>
<dbReference type="EMBL" id="CAACVG010008723">
    <property type="protein sequence ID" value="VEN50880.1"/>
    <property type="molecule type" value="Genomic_DNA"/>
</dbReference>
<evidence type="ECO:0000313" key="1">
    <source>
        <dbReference type="EMBL" id="VEN50880.1"/>
    </source>
</evidence>
<feature type="non-terminal residue" evidence="1">
    <location>
        <position position="1"/>
    </location>
</feature>
<reference evidence="1 2" key="1">
    <citation type="submission" date="2019-01" db="EMBL/GenBank/DDBJ databases">
        <authorList>
            <person name="Sayadi A."/>
        </authorList>
    </citation>
    <scope>NUCLEOTIDE SEQUENCE [LARGE SCALE GENOMIC DNA]</scope>
</reference>
<feature type="non-terminal residue" evidence="1">
    <location>
        <position position="106"/>
    </location>
</feature>
<organism evidence="1 2">
    <name type="scientific">Callosobruchus maculatus</name>
    <name type="common">Southern cowpea weevil</name>
    <name type="synonym">Pulse bruchid</name>
    <dbReference type="NCBI Taxonomy" id="64391"/>
    <lineage>
        <taxon>Eukaryota</taxon>
        <taxon>Metazoa</taxon>
        <taxon>Ecdysozoa</taxon>
        <taxon>Arthropoda</taxon>
        <taxon>Hexapoda</taxon>
        <taxon>Insecta</taxon>
        <taxon>Pterygota</taxon>
        <taxon>Neoptera</taxon>
        <taxon>Endopterygota</taxon>
        <taxon>Coleoptera</taxon>
        <taxon>Polyphaga</taxon>
        <taxon>Cucujiformia</taxon>
        <taxon>Chrysomeloidea</taxon>
        <taxon>Chrysomelidae</taxon>
        <taxon>Bruchinae</taxon>
        <taxon>Bruchini</taxon>
        <taxon>Callosobruchus</taxon>
    </lineage>
</organism>
<protein>
    <submittedName>
        <fullName evidence="1">Uncharacterized protein</fullName>
    </submittedName>
</protein>
<evidence type="ECO:0000313" key="2">
    <source>
        <dbReference type="Proteomes" id="UP000410492"/>
    </source>
</evidence>
<name>A0A653CSI3_CALMS</name>
<keyword evidence="2" id="KW-1185">Reference proteome</keyword>
<proteinExistence type="predicted"/>
<dbReference type="Proteomes" id="UP000410492">
    <property type="component" value="Unassembled WGS sequence"/>
</dbReference>
<dbReference type="AlphaFoldDB" id="A0A653CSI3"/>
<gene>
    <name evidence="1" type="ORF">CALMAC_LOCUS11497</name>
</gene>